<proteinExistence type="predicted"/>
<dbReference type="EMBL" id="SLXQ01000013">
    <property type="protein sequence ID" value="TCP46836.1"/>
    <property type="molecule type" value="Genomic_DNA"/>
</dbReference>
<keyword evidence="3" id="KW-1185">Reference proteome</keyword>
<dbReference type="AlphaFoldDB" id="A0A4V2SSH9"/>
<organism evidence="2 3">
    <name type="scientific">Tamaricihabitans halophyticus</name>
    <dbReference type="NCBI Taxonomy" id="1262583"/>
    <lineage>
        <taxon>Bacteria</taxon>
        <taxon>Bacillati</taxon>
        <taxon>Actinomycetota</taxon>
        <taxon>Actinomycetes</taxon>
        <taxon>Pseudonocardiales</taxon>
        <taxon>Pseudonocardiaceae</taxon>
        <taxon>Tamaricihabitans</taxon>
    </lineage>
</organism>
<dbReference type="RefSeq" id="WP_132879550.1">
    <property type="nucleotide sequence ID" value="NZ_SLXQ01000013.1"/>
</dbReference>
<dbReference type="Pfam" id="PF13228">
    <property type="entry name" value="DUF4037"/>
    <property type="match status" value="1"/>
</dbReference>
<dbReference type="InterPro" id="IPR025117">
    <property type="entry name" value="DUF4037"/>
</dbReference>
<evidence type="ECO:0000313" key="3">
    <source>
        <dbReference type="Proteomes" id="UP000294911"/>
    </source>
</evidence>
<protein>
    <submittedName>
        <fullName evidence="2">Uncharacterized protein DUF4037</fullName>
    </submittedName>
</protein>
<gene>
    <name evidence="2" type="ORF">EV191_113113</name>
</gene>
<dbReference type="Proteomes" id="UP000294911">
    <property type="component" value="Unassembled WGS sequence"/>
</dbReference>
<accession>A0A4V2SSH9</accession>
<dbReference type="OrthoDB" id="3030at2"/>
<name>A0A4V2SSH9_9PSEU</name>
<evidence type="ECO:0000313" key="2">
    <source>
        <dbReference type="EMBL" id="TCP46836.1"/>
    </source>
</evidence>
<evidence type="ECO:0000259" key="1">
    <source>
        <dbReference type="Pfam" id="PF13228"/>
    </source>
</evidence>
<sequence>MATEFIPGLRLAHRFYLDAVAPLLQDQLPGLVHTAALIGTGSEVLGFDTAQSTDHDWAPRVQLFLNKRDFDRHGAAITELLADHLPRTFLGYPTNLEPRTAGGNRQMRATTGRLRHGVVVADLDGWFTNHLGFDPLADITVFDWLATPTQTLAEVTAGEVFHDGLGRLNSARHRLSWYPDDLWRYLLACQWQRISQEEAFTGRCGQVGDELGSAIVAARLVRDLTRLCFLLARTYPPYGKWLGSAFARLPCATTLTPVFTAALRATGWYDRVGHLATAYETIAAMHNDLGLTANIDTRTRPYHDRPFRTLHAERFTHALRESISEDTVRALPVVGNVDQFLDSTDVLGNRHRRRAAARALYPQDS</sequence>
<reference evidence="2 3" key="1">
    <citation type="submission" date="2019-03" db="EMBL/GenBank/DDBJ databases">
        <title>Genomic Encyclopedia of Type Strains, Phase IV (KMG-IV): sequencing the most valuable type-strain genomes for metagenomic binning, comparative biology and taxonomic classification.</title>
        <authorList>
            <person name="Goeker M."/>
        </authorList>
    </citation>
    <scope>NUCLEOTIDE SEQUENCE [LARGE SCALE GENOMIC DNA]</scope>
    <source>
        <strain evidence="2 3">DSM 45765</strain>
    </source>
</reference>
<feature type="domain" description="DUF4037" evidence="1">
    <location>
        <begin position="144"/>
        <end position="242"/>
    </location>
</feature>
<comment type="caution">
    <text evidence="2">The sequence shown here is derived from an EMBL/GenBank/DDBJ whole genome shotgun (WGS) entry which is preliminary data.</text>
</comment>